<feature type="transmembrane region" description="Helical" evidence="7">
    <location>
        <begin position="687"/>
        <end position="713"/>
    </location>
</feature>
<keyword evidence="7" id="KW-0812">Transmembrane</keyword>
<evidence type="ECO:0000256" key="3">
    <source>
        <dbReference type="ARBA" id="ARBA00022750"/>
    </source>
</evidence>
<dbReference type="Proteomes" id="UP000186817">
    <property type="component" value="Unassembled WGS sequence"/>
</dbReference>
<reference evidence="9 10" key="1">
    <citation type="submission" date="2016-02" db="EMBL/GenBank/DDBJ databases">
        <title>Genome analysis of coral dinoflagellate symbionts highlights evolutionary adaptations to a symbiotic lifestyle.</title>
        <authorList>
            <person name="Aranda M."/>
            <person name="Li Y."/>
            <person name="Liew Y.J."/>
            <person name="Baumgarten S."/>
            <person name="Simakov O."/>
            <person name="Wilson M."/>
            <person name="Piel J."/>
            <person name="Ashoor H."/>
            <person name="Bougouffa S."/>
            <person name="Bajic V.B."/>
            <person name="Ryu T."/>
            <person name="Ravasi T."/>
            <person name="Bayer T."/>
            <person name="Micklem G."/>
            <person name="Kim H."/>
            <person name="Bhak J."/>
            <person name="Lajeunesse T.C."/>
            <person name="Voolstra C.R."/>
        </authorList>
    </citation>
    <scope>NUCLEOTIDE SEQUENCE [LARGE SCALE GENOMIC DNA]</scope>
    <source>
        <strain evidence="9 10">CCMP2467</strain>
    </source>
</reference>
<keyword evidence="7" id="KW-0472">Membrane</keyword>
<dbReference type="EMBL" id="LSRX01000081">
    <property type="protein sequence ID" value="OLQ10295.1"/>
    <property type="molecule type" value="Genomic_DNA"/>
</dbReference>
<protein>
    <submittedName>
        <fullName evidence="9">Aspartic proteinase A1</fullName>
    </submittedName>
</protein>
<dbReference type="InterPro" id="IPR011701">
    <property type="entry name" value="MFS"/>
</dbReference>
<keyword evidence="10" id="KW-1185">Reference proteome</keyword>
<sequence length="995" mass="105996">MAIRLSVRAFPTQGALRNSWRNHGAAASTASNAGILVGRIVGFEAGDSQRPRVQLESGEYVTAVPSPKAFLSFHQRAATVAAAQLPEAPSTPVAEPPLKEVPPPVVEPVPKEDPSPSRATPDVGPRTPPSRVRAPAWEQKSAIGRSSLWRSTEDSDDETEERATQTPAPAATQALAMLGAAPGHDHGRRDLANAEGAGADLDAFAAAVPAPGTEVETERLSRALAFPNSEPQLPMAFNAASLLFLLALAVKAENVDEDMIRVPLKKERRDLHQQARSAELSAATWEEREAALGSSGGTAQLTLRNQLNAQYAGVIEVGTPGQQIKVLFDTGSSNLWVPTSTGLQSHRLLGYHQGFSSKKSSTFQDGALSFHFVYGSGGVSGKFCSDDVSIGGLKISNFSFAQVDDVRGLGTMYTSALSVFDGVLGLGFADLAHRGVPSAMQALVAGRRLKEPVFSFFLGDEEDGQLVLGGVDDRHFEGKFHFVPVVSTAYWQILLDNIKVEPAAPLAASCRDVELAGVEASPSSGQAQCHSEPSLPADWRRKNIRANIAFQFMMSLAWGTAMGPVFDKYLFLLGSGLAKGPRLIPAMHANSLVGVAESVSGLTSLVVAIPVGYTVDRQPNKRARLARMSSSLAVISVLSGFIAVLTDELLILTVMLVSFGAFMELSSSATDAIFADSIPAGERSAYYVTKSVLTTVGSACGPGISALGLAMLGDKWQPYQIKIVIVGGLLLFIPTLLPLFVFHDPVLTETSTSEGGASADAAAPEEGSGAGTSTTASTAEEEAAAPPTVAEEPRCLCFRSKHVPVLLALADFITCIGAGMTVKFFNLFFIQDHQFSPAAISLLQTAYPLVIASRLLVKVLATWYPEEGSKIEASLSFFSANVLCLFLLGEVTWLPFLLVIFMVRGGFANSTFPIDRSILMDYTPSTQRGMWNAIQSLTSMTWSGSAFLGGLLSDSHDYRYTFVITSLIYACACVVYTPLLWLVPRKEKDAASVRS</sequence>
<dbReference type="SUPFAM" id="SSF103473">
    <property type="entry name" value="MFS general substrate transporter"/>
    <property type="match status" value="1"/>
</dbReference>
<feature type="region of interest" description="Disordered" evidence="6">
    <location>
        <begin position="752"/>
        <end position="787"/>
    </location>
</feature>
<evidence type="ECO:0000313" key="9">
    <source>
        <dbReference type="EMBL" id="OLQ10295.1"/>
    </source>
</evidence>
<name>A0A1Q9ES92_SYMMI</name>
<dbReference type="InterPro" id="IPR036259">
    <property type="entry name" value="MFS_trans_sf"/>
</dbReference>
<dbReference type="PROSITE" id="PS51767">
    <property type="entry name" value="PEPTIDASE_A1"/>
    <property type="match status" value="1"/>
</dbReference>
<dbReference type="Pfam" id="PF07690">
    <property type="entry name" value="MFS_1"/>
    <property type="match status" value="2"/>
</dbReference>
<comment type="similarity">
    <text evidence="1 5">Belongs to the peptidase A1 family.</text>
</comment>
<organism evidence="9 10">
    <name type="scientific">Symbiodinium microadriaticum</name>
    <name type="common">Dinoflagellate</name>
    <name type="synonym">Zooxanthella microadriatica</name>
    <dbReference type="NCBI Taxonomy" id="2951"/>
    <lineage>
        <taxon>Eukaryota</taxon>
        <taxon>Sar</taxon>
        <taxon>Alveolata</taxon>
        <taxon>Dinophyceae</taxon>
        <taxon>Suessiales</taxon>
        <taxon>Symbiodiniaceae</taxon>
        <taxon>Symbiodinium</taxon>
    </lineage>
</organism>
<evidence type="ECO:0000259" key="8">
    <source>
        <dbReference type="PROSITE" id="PS51767"/>
    </source>
</evidence>
<keyword evidence="2 5" id="KW-0645">Protease</keyword>
<feature type="transmembrane region" description="Helical" evidence="7">
    <location>
        <begin position="878"/>
        <end position="903"/>
    </location>
</feature>
<dbReference type="InterPro" id="IPR001969">
    <property type="entry name" value="Aspartic_peptidase_AS"/>
</dbReference>
<dbReference type="SUPFAM" id="SSF50630">
    <property type="entry name" value="Acid proteases"/>
    <property type="match status" value="1"/>
</dbReference>
<accession>A0A1Q9ES92</accession>
<evidence type="ECO:0000256" key="5">
    <source>
        <dbReference type="RuleBase" id="RU000454"/>
    </source>
</evidence>
<proteinExistence type="inferred from homology"/>
<feature type="transmembrane region" description="Helical" evidence="7">
    <location>
        <begin position="835"/>
        <end position="857"/>
    </location>
</feature>
<evidence type="ECO:0000256" key="1">
    <source>
        <dbReference type="ARBA" id="ARBA00007447"/>
    </source>
</evidence>
<dbReference type="GO" id="GO:0004190">
    <property type="term" value="F:aspartic-type endopeptidase activity"/>
    <property type="evidence" value="ECO:0007669"/>
    <property type="project" value="UniProtKB-KW"/>
</dbReference>
<feature type="domain" description="Peptidase A1" evidence="8">
    <location>
        <begin position="311"/>
        <end position="729"/>
    </location>
</feature>
<dbReference type="Gene3D" id="2.40.70.10">
    <property type="entry name" value="Acid Proteases"/>
    <property type="match status" value="1"/>
</dbReference>
<dbReference type="PANTHER" id="PTHR23525:SF1">
    <property type="entry name" value="NODULIN-LIKE DOMAIN-CONTAINING PROTEIN"/>
    <property type="match status" value="1"/>
</dbReference>
<keyword evidence="4 5" id="KW-0378">Hydrolase</keyword>
<dbReference type="Pfam" id="PF00026">
    <property type="entry name" value="Asp"/>
    <property type="match status" value="1"/>
</dbReference>
<evidence type="ECO:0000313" key="10">
    <source>
        <dbReference type="Proteomes" id="UP000186817"/>
    </source>
</evidence>
<dbReference type="InterPro" id="IPR034164">
    <property type="entry name" value="Pepsin-like_dom"/>
</dbReference>
<comment type="caution">
    <text evidence="9">The sequence shown here is derived from an EMBL/GenBank/DDBJ whole genome shotgun (WGS) entry which is preliminary data.</text>
</comment>
<evidence type="ECO:0000256" key="4">
    <source>
        <dbReference type="ARBA" id="ARBA00022801"/>
    </source>
</evidence>
<dbReference type="InterPro" id="IPR001461">
    <property type="entry name" value="Aspartic_peptidase_A1"/>
</dbReference>
<dbReference type="CDD" id="cd05471">
    <property type="entry name" value="pepsin_like"/>
    <property type="match status" value="1"/>
</dbReference>
<dbReference type="Gene3D" id="1.20.1250.20">
    <property type="entry name" value="MFS general substrate transporter like domains"/>
    <property type="match status" value="2"/>
</dbReference>
<dbReference type="InterPro" id="IPR033121">
    <property type="entry name" value="PEPTIDASE_A1"/>
</dbReference>
<feature type="transmembrane region" description="Helical" evidence="7">
    <location>
        <begin position="803"/>
        <end position="829"/>
    </location>
</feature>
<gene>
    <name evidence="9" type="primary">APA1</name>
    <name evidence="9" type="ORF">AK812_SmicGene6038</name>
</gene>
<evidence type="ECO:0000256" key="6">
    <source>
        <dbReference type="SAM" id="MobiDB-lite"/>
    </source>
</evidence>
<dbReference type="InterPro" id="IPR021109">
    <property type="entry name" value="Peptidase_aspartic_dom_sf"/>
</dbReference>
<evidence type="ECO:0000256" key="7">
    <source>
        <dbReference type="SAM" id="Phobius"/>
    </source>
</evidence>
<feature type="region of interest" description="Disordered" evidence="6">
    <location>
        <begin position="88"/>
        <end position="169"/>
    </location>
</feature>
<feature type="transmembrane region" description="Helical" evidence="7">
    <location>
        <begin position="960"/>
        <end position="983"/>
    </location>
</feature>
<dbReference type="GO" id="GO:0022857">
    <property type="term" value="F:transmembrane transporter activity"/>
    <property type="evidence" value="ECO:0007669"/>
    <property type="project" value="InterPro"/>
</dbReference>
<dbReference type="FunFam" id="2.40.70.10:FF:000115">
    <property type="entry name" value="Lysosomal aspartic protease"/>
    <property type="match status" value="1"/>
</dbReference>
<dbReference type="PROSITE" id="PS00141">
    <property type="entry name" value="ASP_PROTEASE"/>
    <property type="match status" value="1"/>
</dbReference>
<dbReference type="AlphaFoldDB" id="A0A1Q9ES92"/>
<keyword evidence="7" id="KW-1133">Transmembrane helix</keyword>
<dbReference type="PANTHER" id="PTHR23525">
    <property type="entry name" value="TRANSPORTER, PUTATIVE-RELATED"/>
    <property type="match status" value="1"/>
</dbReference>
<keyword evidence="3 5" id="KW-0064">Aspartyl protease</keyword>
<dbReference type="OrthoDB" id="541403at2759"/>
<dbReference type="GO" id="GO:0016485">
    <property type="term" value="P:protein processing"/>
    <property type="evidence" value="ECO:0007669"/>
    <property type="project" value="UniProtKB-ARBA"/>
</dbReference>
<dbReference type="PRINTS" id="PR00792">
    <property type="entry name" value="PEPSIN"/>
</dbReference>
<feature type="transmembrane region" description="Helical" evidence="7">
    <location>
        <begin position="586"/>
        <end position="613"/>
    </location>
</feature>
<evidence type="ECO:0000256" key="2">
    <source>
        <dbReference type="ARBA" id="ARBA00022670"/>
    </source>
</evidence>
<feature type="compositionally biased region" description="Low complexity" evidence="6">
    <location>
        <begin position="764"/>
        <end position="787"/>
    </location>
</feature>
<feature type="transmembrane region" description="Helical" evidence="7">
    <location>
        <begin position="719"/>
        <end position="742"/>
    </location>
</feature>